<organism evidence="1 2">
    <name type="scientific">Lentilactobacillus sunkii DSM 19904</name>
    <dbReference type="NCBI Taxonomy" id="1423808"/>
    <lineage>
        <taxon>Bacteria</taxon>
        <taxon>Bacillati</taxon>
        <taxon>Bacillota</taxon>
        <taxon>Bacilli</taxon>
        <taxon>Lactobacillales</taxon>
        <taxon>Lactobacillaceae</taxon>
        <taxon>Lentilactobacillus</taxon>
    </lineage>
</organism>
<name>A0A0R1KWJ4_9LACO</name>
<dbReference type="OrthoDB" id="2301346at2"/>
<evidence type="ECO:0000313" key="2">
    <source>
        <dbReference type="Proteomes" id="UP000051581"/>
    </source>
</evidence>
<dbReference type="PATRIC" id="fig|1423808.3.peg.847"/>
<accession>A0A0R1KWJ4</accession>
<sequence>MADVVTFDKLDDAATKKAVGDFIEFYLRWFKKNDLEILAEYKIDWYLADINHYIFENKSFTPEQMKDDLLEQRGKDLKHVISVINPEYYDDGSLKAESWDKWYHEKFEKVPKRD</sequence>
<protein>
    <submittedName>
        <fullName evidence="1">Uncharacterized protein</fullName>
    </submittedName>
</protein>
<reference evidence="1 2" key="1">
    <citation type="journal article" date="2015" name="Genome Announc.">
        <title>Expanding the biotechnology potential of lactobacilli through comparative genomics of 213 strains and associated genera.</title>
        <authorList>
            <person name="Sun Z."/>
            <person name="Harris H.M."/>
            <person name="McCann A."/>
            <person name="Guo C."/>
            <person name="Argimon S."/>
            <person name="Zhang W."/>
            <person name="Yang X."/>
            <person name="Jeffery I.B."/>
            <person name="Cooney J.C."/>
            <person name="Kagawa T.F."/>
            <person name="Liu W."/>
            <person name="Song Y."/>
            <person name="Salvetti E."/>
            <person name="Wrobel A."/>
            <person name="Rasinkangas P."/>
            <person name="Parkhill J."/>
            <person name="Rea M.C."/>
            <person name="O'Sullivan O."/>
            <person name="Ritari J."/>
            <person name="Douillard F.P."/>
            <person name="Paul Ross R."/>
            <person name="Yang R."/>
            <person name="Briner A.E."/>
            <person name="Felis G.E."/>
            <person name="de Vos W.M."/>
            <person name="Barrangou R."/>
            <person name="Klaenhammer T.R."/>
            <person name="Caufield P.W."/>
            <person name="Cui Y."/>
            <person name="Zhang H."/>
            <person name="O'Toole P.W."/>
        </authorList>
    </citation>
    <scope>NUCLEOTIDE SEQUENCE [LARGE SCALE GENOMIC DNA]</scope>
    <source>
        <strain evidence="1 2">DSM 19904</strain>
    </source>
</reference>
<dbReference type="Proteomes" id="UP000051581">
    <property type="component" value="Unassembled WGS sequence"/>
</dbReference>
<dbReference type="AlphaFoldDB" id="A0A0R1KWJ4"/>
<dbReference type="RefSeq" id="WP_057825923.1">
    <property type="nucleotide sequence ID" value="NZ_AZEA01000016.1"/>
</dbReference>
<proteinExistence type="predicted"/>
<dbReference type="EMBL" id="AZEA01000016">
    <property type="protein sequence ID" value="KRK87781.1"/>
    <property type="molecule type" value="Genomic_DNA"/>
</dbReference>
<gene>
    <name evidence="1" type="ORF">FD17_GL000843</name>
</gene>
<keyword evidence="2" id="KW-1185">Reference proteome</keyword>
<comment type="caution">
    <text evidence="1">The sequence shown here is derived from an EMBL/GenBank/DDBJ whole genome shotgun (WGS) entry which is preliminary data.</text>
</comment>
<evidence type="ECO:0000313" key="1">
    <source>
        <dbReference type="EMBL" id="KRK87781.1"/>
    </source>
</evidence>